<reference evidence="2 3" key="1">
    <citation type="submission" date="2017-03" db="EMBL/GenBank/DDBJ databases">
        <authorList>
            <person name="Afonso C.L."/>
            <person name="Miller P.J."/>
            <person name="Scott M.A."/>
            <person name="Spackman E."/>
            <person name="Goraichik I."/>
            <person name="Dimitrov K.M."/>
            <person name="Suarez D.L."/>
            <person name="Swayne D.E."/>
        </authorList>
    </citation>
    <scope>NUCLEOTIDE SEQUENCE [LARGE SCALE GENOMIC DNA]</scope>
    <source>
        <strain evidence="2">SB41UT1</strain>
    </source>
</reference>
<gene>
    <name evidence="2" type="ORF">EHSB41UT_00118</name>
</gene>
<accession>A0A1X7AE50</accession>
<dbReference type="RefSeq" id="WP_165767106.1">
    <property type="nucleotide sequence ID" value="NZ_CBCSCN010000012.1"/>
</dbReference>
<name>A0A1X7AE50_9GAMM</name>
<organism evidence="2 3">
    <name type="scientific">Parendozoicomonas haliclonae</name>
    <dbReference type="NCBI Taxonomy" id="1960125"/>
    <lineage>
        <taxon>Bacteria</taxon>
        <taxon>Pseudomonadati</taxon>
        <taxon>Pseudomonadota</taxon>
        <taxon>Gammaproteobacteria</taxon>
        <taxon>Oceanospirillales</taxon>
        <taxon>Endozoicomonadaceae</taxon>
        <taxon>Parendozoicomonas</taxon>
    </lineage>
</organism>
<dbReference type="AlphaFoldDB" id="A0A1X7AE50"/>
<dbReference type="EMBL" id="FWPT01000001">
    <property type="protein sequence ID" value="SMA32183.1"/>
    <property type="molecule type" value="Genomic_DNA"/>
</dbReference>
<feature type="signal peptide" evidence="1">
    <location>
        <begin position="1"/>
        <end position="24"/>
    </location>
</feature>
<evidence type="ECO:0000313" key="3">
    <source>
        <dbReference type="Proteomes" id="UP000196573"/>
    </source>
</evidence>
<proteinExistence type="predicted"/>
<dbReference type="InterPro" id="IPR005619">
    <property type="entry name" value="Uncharacterised_YajG"/>
</dbReference>
<evidence type="ECO:0000256" key="1">
    <source>
        <dbReference type="SAM" id="SignalP"/>
    </source>
</evidence>
<dbReference type="Proteomes" id="UP000196573">
    <property type="component" value="Unassembled WGS sequence"/>
</dbReference>
<dbReference type="PROSITE" id="PS51257">
    <property type="entry name" value="PROKAR_LIPOPROTEIN"/>
    <property type="match status" value="1"/>
</dbReference>
<sequence length="194" mass="20931">MFGYKVRKRLLPAFAAIFVLGGCALSPQNVTIAPAVNSSASQIALNGPVTVTVYDQRATPWIGDRGGVYSGNKIGIANSIQDGVRTSVEKVLLESGMQPGNSATAPQFQVFIDNLTYSVPAESYITKVDLKANIRVVVRTESGVYEGSYGAQESRRVLKAPSDEDNQIMINEILGAAILRAFEDPGLMRYMARI</sequence>
<protein>
    <recommendedName>
        <fullName evidence="4">Lipoprotein</fullName>
    </recommendedName>
</protein>
<keyword evidence="1" id="KW-0732">Signal</keyword>
<evidence type="ECO:0000313" key="2">
    <source>
        <dbReference type="EMBL" id="SMA32183.1"/>
    </source>
</evidence>
<feature type="chain" id="PRO_5013163303" description="Lipoprotein" evidence="1">
    <location>
        <begin position="25"/>
        <end position="194"/>
    </location>
</feature>
<dbReference type="Pfam" id="PF03923">
    <property type="entry name" value="Lipoprotein_16"/>
    <property type="match status" value="1"/>
</dbReference>
<keyword evidence="3" id="KW-1185">Reference proteome</keyword>
<evidence type="ECO:0008006" key="4">
    <source>
        <dbReference type="Google" id="ProtNLM"/>
    </source>
</evidence>